<sequence length="147" mass="16441">MFQSTHPCAEFHTASRAISGGPIYVSDSIGKHNFKLLKSLVLPNGSICDANTMHFLLEIAYLKTLYMMGKQCSRFGTLTKQNKSASQFSHLVTCVTSPKDIEWNNGKHPISTKGVDIFAVYMLQEKKLKLLKSSETLEISLEPLFLQ</sequence>
<dbReference type="InterPro" id="IPR008811">
    <property type="entry name" value="Glycosyl_hydrolases_36"/>
</dbReference>
<name>A0AAW0KLU7_QUESU</name>
<evidence type="ECO:0000313" key="3">
    <source>
        <dbReference type="Proteomes" id="UP000237347"/>
    </source>
</evidence>
<dbReference type="GO" id="GO:0047274">
    <property type="term" value="F:galactinol-sucrose galactosyltransferase activity"/>
    <property type="evidence" value="ECO:0007669"/>
    <property type="project" value="TreeGrafter"/>
</dbReference>
<keyword evidence="1" id="KW-0119">Carbohydrate metabolism</keyword>
<keyword evidence="2" id="KW-0328">Glycosyltransferase</keyword>
<reference evidence="2 3" key="1">
    <citation type="journal article" date="2018" name="Sci. Data">
        <title>The draft genome sequence of cork oak.</title>
        <authorList>
            <person name="Ramos A.M."/>
            <person name="Usie A."/>
            <person name="Barbosa P."/>
            <person name="Barros P.M."/>
            <person name="Capote T."/>
            <person name="Chaves I."/>
            <person name="Simoes F."/>
            <person name="Abreu I."/>
            <person name="Carrasquinho I."/>
            <person name="Faro C."/>
            <person name="Guimaraes J.B."/>
            <person name="Mendonca D."/>
            <person name="Nobrega F."/>
            <person name="Rodrigues L."/>
            <person name="Saibo N.J.M."/>
            <person name="Varela M.C."/>
            <person name="Egas C."/>
            <person name="Matos J."/>
            <person name="Miguel C.M."/>
            <person name="Oliveira M.M."/>
            <person name="Ricardo C.P."/>
            <person name="Goncalves S."/>
        </authorList>
    </citation>
    <scope>NUCLEOTIDE SEQUENCE [LARGE SCALE GENOMIC DNA]</scope>
    <source>
        <strain evidence="3">cv. HL8</strain>
    </source>
</reference>
<dbReference type="PANTHER" id="PTHR31268:SF37">
    <property type="entry name" value="GALACTINOL--SUCROSE GALACTOSYLTRANSFERASE"/>
    <property type="match status" value="1"/>
</dbReference>
<organism evidence="2 3">
    <name type="scientific">Quercus suber</name>
    <name type="common">Cork oak</name>
    <dbReference type="NCBI Taxonomy" id="58331"/>
    <lineage>
        <taxon>Eukaryota</taxon>
        <taxon>Viridiplantae</taxon>
        <taxon>Streptophyta</taxon>
        <taxon>Embryophyta</taxon>
        <taxon>Tracheophyta</taxon>
        <taxon>Spermatophyta</taxon>
        <taxon>Magnoliopsida</taxon>
        <taxon>eudicotyledons</taxon>
        <taxon>Gunneridae</taxon>
        <taxon>Pentapetalae</taxon>
        <taxon>rosids</taxon>
        <taxon>fabids</taxon>
        <taxon>Fagales</taxon>
        <taxon>Fagaceae</taxon>
        <taxon>Quercus</taxon>
    </lineage>
</organism>
<dbReference type="Proteomes" id="UP000237347">
    <property type="component" value="Unassembled WGS sequence"/>
</dbReference>
<accession>A0AAW0KLU7</accession>
<comment type="caution">
    <text evidence="2">The sequence shown here is derived from an EMBL/GenBank/DDBJ whole genome shotgun (WGS) entry which is preliminary data.</text>
</comment>
<evidence type="ECO:0000256" key="1">
    <source>
        <dbReference type="ARBA" id="ARBA00023277"/>
    </source>
</evidence>
<dbReference type="PANTHER" id="PTHR31268">
    <property type="match status" value="1"/>
</dbReference>
<proteinExistence type="predicted"/>
<dbReference type="AlphaFoldDB" id="A0AAW0KLU7"/>
<dbReference type="Pfam" id="PF05691">
    <property type="entry name" value="Raffinose_syn"/>
    <property type="match status" value="2"/>
</dbReference>
<evidence type="ECO:0000313" key="2">
    <source>
        <dbReference type="EMBL" id="KAK7839001.1"/>
    </source>
</evidence>
<gene>
    <name evidence="2" type="primary">RFS_4</name>
    <name evidence="2" type="ORF">CFP56_018865</name>
</gene>
<protein>
    <submittedName>
        <fullName evidence="2">Galactinol--sucrose galactosyltransferase</fullName>
    </submittedName>
</protein>
<keyword evidence="2" id="KW-0808">Transferase</keyword>
<keyword evidence="3" id="KW-1185">Reference proteome</keyword>
<dbReference type="EMBL" id="PKMF04000293">
    <property type="protein sequence ID" value="KAK7839001.1"/>
    <property type="molecule type" value="Genomic_DNA"/>
</dbReference>